<evidence type="ECO:0000259" key="3">
    <source>
        <dbReference type="Pfam" id="PF08241"/>
    </source>
</evidence>
<dbReference type="PANTHER" id="PTHR44068:SF11">
    <property type="entry name" value="GERANYL DIPHOSPHATE 2-C-METHYLTRANSFERASE"/>
    <property type="match status" value="1"/>
</dbReference>
<sequence length="337" mass="36841">MTSIIASKLSSPAPQSDRTQGSSGPNVATPSLNASGDRANLTTLWREPEVGAMYRNTEYTTAKQSPTLIDYCGLPEDVLASLTRPIRVLDMCCGAGVVAAHLQARMKKLGIERKNLVQLTCADSSTSQLEHVSARVKDQGWTDTKVVVADIACLPFDSNSFDHVLVGNALMVVAEPYAGLSEIFRVLKPGGRIATSTWAVEGWVDATRDAVAELRLPGSQQPVPWPQTSYHLTRSWSPGLWEDEYFTAAMYNAAGFTTISTKTEGTSHTFNDGQQLHTAFETLQLGIIYRFWTAEQREKLAPLLAPTISEHIRKKYGGEPFEVTRTSVFATGMKPEA</sequence>
<keyword evidence="4" id="KW-0489">Methyltransferase</keyword>
<dbReference type="GO" id="GO:0008757">
    <property type="term" value="F:S-adenosylmethionine-dependent methyltransferase activity"/>
    <property type="evidence" value="ECO:0007669"/>
    <property type="project" value="InterPro"/>
</dbReference>
<protein>
    <submittedName>
        <fullName evidence="4">Glandicoline B O-methyltransferase roqN</fullName>
    </submittedName>
</protein>
<proteinExistence type="predicted"/>
<evidence type="ECO:0000313" key="4">
    <source>
        <dbReference type="EMBL" id="TEA15692.1"/>
    </source>
</evidence>
<reference evidence="4 5" key="1">
    <citation type="submission" date="2018-11" db="EMBL/GenBank/DDBJ databases">
        <title>Genome sequence and assembly of Colletotrichum sidae.</title>
        <authorList>
            <person name="Gan P."/>
            <person name="Shirasu K."/>
        </authorList>
    </citation>
    <scope>NUCLEOTIDE SEQUENCE [LARGE SCALE GENOMIC DNA]</scope>
    <source>
        <strain evidence="4 5">CBS 518.97</strain>
    </source>
</reference>
<dbReference type="EMBL" id="QAPF01000129">
    <property type="protein sequence ID" value="TEA15692.1"/>
    <property type="molecule type" value="Genomic_DNA"/>
</dbReference>
<dbReference type="Pfam" id="PF08241">
    <property type="entry name" value="Methyltransf_11"/>
    <property type="match status" value="1"/>
</dbReference>
<gene>
    <name evidence="4" type="primary">roqN</name>
    <name evidence="4" type="ORF">C8034_v002300</name>
</gene>
<evidence type="ECO:0000313" key="5">
    <source>
        <dbReference type="Proteomes" id="UP000295604"/>
    </source>
</evidence>
<dbReference type="InterPro" id="IPR029063">
    <property type="entry name" value="SAM-dependent_MTases_sf"/>
</dbReference>
<dbReference type="Proteomes" id="UP000295604">
    <property type="component" value="Unassembled WGS sequence"/>
</dbReference>
<feature type="domain" description="Methyltransferase type 11" evidence="3">
    <location>
        <begin position="89"/>
        <end position="194"/>
    </location>
</feature>
<organism evidence="4 5">
    <name type="scientific">Colletotrichum sidae</name>
    <dbReference type="NCBI Taxonomy" id="1347389"/>
    <lineage>
        <taxon>Eukaryota</taxon>
        <taxon>Fungi</taxon>
        <taxon>Dikarya</taxon>
        <taxon>Ascomycota</taxon>
        <taxon>Pezizomycotina</taxon>
        <taxon>Sordariomycetes</taxon>
        <taxon>Hypocreomycetidae</taxon>
        <taxon>Glomerellales</taxon>
        <taxon>Glomerellaceae</taxon>
        <taxon>Colletotrichum</taxon>
        <taxon>Colletotrichum orbiculare species complex</taxon>
    </lineage>
</organism>
<dbReference type="Gene3D" id="3.40.50.150">
    <property type="entry name" value="Vaccinia Virus protein VP39"/>
    <property type="match status" value="1"/>
</dbReference>
<dbReference type="CDD" id="cd02440">
    <property type="entry name" value="AdoMet_MTases"/>
    <property type="match status" value="1"/>
</dbReference>
<dbReference type="GO" id="GO:0032259">
    <property type="term" value="P:methylation"/>
    <property type="evidence" value="ECO:0007669"/>
    <property type="project" value="UniProtKB-KW"/>
</dbReference>
<dbReference type="InterPro" id="IPR050447">
    <property type="entry name" value="Erg6_SMT_methyltransf"/>
</dbReference>
<dbReference type="SUPFAM" id="SSF53335">
    <property type="entry name" value="S-adenosyl-L-methionine-dependent methyltransferases"/>
    <property type="match status" value="1"/>
</dbReference>
<dbReference type="InterPro" id="IPR013216">
    <property type="entry name" value="Methyltransf_11"/>
</dbReference>
<dbReference type="PANTHER" id="PTHR44068">
    <property type="entry name" value="ZGC:194242"/>
    <property type="match status" value="1"/>
</dbReference>
<keyword evidence="1 4" id="KW-0808">Transferase</keyword>
<keyword evidence="5" id="KW-1185">Reference proteome</keyword>
<name>A0A4R8TCS6_9PEZI</name>
<evidence type="ECO:0000256" key="2">
    <source>
        <dbReference type="SAM" id="MobiDB-lite"/>
    </source>
</evidence>
<dbReference type="AlphaFoldDB" id="A0A4R8TCS6"/>
<feature type="region of interest" description="Disordered" evidence="2">
    <location>
        <begin position="1"/>
        <end position="39"/>
    </location>
</feature>
<comment type="caution">
    <text evidence="4">The sequence shown here is derived from an EMBL/GenBank/DDBJ whole genome shotgun (WGS) entry which is preliminary data.</text>
</comment>
<feature type="compositionally biased region" description="Polar residues" evidence="2">
    <location>
        <begin position="1"/>
        <end position="34"/>
    </location>
</feature>
<accession>A0A4R8TCS6</accession>
<evidence type="ECO:0000256" key="1">
    <source>
        <dbReference type="ARBA" id="ARBA00022679"/>
    </source>
</evidence>